<dbReference type="OrthoDB" id="2628266at2"/>
<proteinExistence type="predicted"/>
<evidence type="ECO:0000313" key="1">
    <source>
        <dbReference type="EMBL" id="TYP71955.1"/>
    </source>
</evidence>
<reference evidence="1 2" key="1">
    <citation type="submission" date="2019-07" db="EMBL/GenBank/DDBJ databases">
        <title>Genomic Encyclopedia of Type Strains, Phase III (KMG-III): the genomes of soil and plant-associated and newly described type strains.</title>
        <authorList>
            <person name="Whitman W."/>
        </authorList>
    </citation>
    <scope>NUCLEOTIDE SEQUENCE [LARGE SCALE GENOMIC DNA]</scope>
    <source>
        <strain evidence="1 2">BL24</strain>
    </source>
</reference>
<dbReference type="AlphaFoldDB" id="A0A5S5BXQ9"/>
<name>A0A5S5BXQ9_9BACL</name>
<comment type="caution">
    <text evidence="1">The sequence shown here is derived from an EMBL/GenBank/DDBJ whole genome shotgun (WGS) entry which is preliminary data.</text>
</comment>
<gene>
    <name evidence="1" type="ORF">BCM02_109234</name>
</gene>
<dbReference type="Proteomes" id="UP000323257">
    <property type="component" value="Unassembled WGS sequence"/>
</dbReference>
<accession>A0A5S5BXQ9</accession>
<protein>
    <submittedName>
        <fullName evidence="1">Uncharacterized protein</fullName>
    </submittedName>
</protein>
<sequence>MNHTFEFTAIVMIGNGELTEDFTIDIARIADQLTARLEIAQKTLQTIADSAAQDNEAVKTIASEALKAMAE</sequence>
<organism evidence="1 2">
    <name type="scientific">Paenibacillus methanolicus</name>
    <dbReference type="NCBI Taxonomy" id="582686"/>
    <lineage>
        <taxon>Bacteria</taxon>
        <taxon>Bacillati</taxon>
        <taxon>Bacillota</taxon>
        <taxon>Bacilli</taxon>
        <taxon>Bacillales</taxon>
        <taxon>Paenibacillaceae</taxon>
        <taxon>Paenibacillus</taxon>
    </lineage>
</organism>
<keyword evidence="2" id="KW-1185">Reference proteome</keyword>
<dbReference type="EMBL" id="VNHS01000009">
    <property type="protein sequence ID" value="TYP71955.1"/>
    <property type="molecule type" value="Genomic_DNA"/>
</dbReference>
<evidence type="ECO:0000313" key="2">
    <source>
        <dbReference type="Proteomes" id="UP000323257"/>
    </source>
</evidence>
<dbReference type="RefSeq" id="WP_148931562.1">
    <property type="nucleotide sequence ID" value="NZ_VNHS01000009.1"/>
</dbReference>